<feature type="non-terminal residue" evidence="1">
    <location>
        <position position="1"/>
    </location>
</feature>
<comment type="caution">
    <text evidence="1">The sequence shown here is derived from an EMBL/GenBank/DDBJ whole genome shotgun (WGS) entry which is preliminary data.</text>
</comment>
<gene>
    <name evidence="1" type="ORF">TeGR_g7672</name>
</gene>
<evidence type="ECO:0000313" key="1">
    <source>
        <dbReference type="EMBL" id="GMI32909.1"/>
    </source>
</evidence>
<sequence>TDFDYIPGAQPFALGPFEHLFAGPGCAYETLNPTQLVSEIERLREAGHRPAINSVPHVALCEFIGLRGRGGMQVFTFEKTAMQEPEGFMEAMMATLSDDGYEPPLLIEWLGANMSDADREDVRANGF</sequence>
<proteinExistence type="predicted"/>
<evidence type="ECO:0000313" key="2">
    <source>
        <dbReference type="Proteomes" id="UP001165060"/>
    </source>
</evidence>
<protein>
    <submittedName>
        <fullName evidence="1">Uncharacterized protein</fullName>
    </submittedName>
</protein>
<dbReference type="Proteomes" id="UP001165060">
    <property type="component" value="Unassembled WGS sequence"/>
</dbReference>
<organism evidence="1 2">
    <name type="scientific">Tetraparma gracilis</name>
    <dbReference type="NCBI Taxonomy" id="2962635"/>
    <lineage>
        <taxon>Eukaryota</taxon>
        <taxon>Sar</taxon>
        <taxon>Stramenopiles</taxon>
        <taxon>Ochrophyta</taxon>
        <taxon>Bolidophyceae</taxon>
        <taxon>Parmales</taxon>
        <taxon>Triparmaceae</taxon>
        <taxon>Tetraparma</taxon>
    </lineage>
</organism>
<accession>A0ABQ6MUM2</accession>
<dbReference type="EMBL" id="BRYB01004538">
    <property type="protein sequence ID" value="GMI32909.1"/>
    <property type="molecule type" value="Genomic_DNA"/>
</dbReference>
<name>A0ABQ6MUM2_9STRA</name>
<keyword evidence="2" id="KW-1185">Reference proteome</keyword>
<reference evidence="1 2" key="1">
    <citation type="journal article" date="2023" name="Commun. Biol.">
        <title>Genome analysis of Parmales, the sister group of diatoms, reveals the evolutionary specialization of diatoms from phago-mixotrophs to photoautotrophs.</title>
        <authorList>
            <person name="Ban H."/>
            <person name="Sato S."/>
            <person name="Yoshikawa S."/>
            <person name="Yamada K."/>
            <person name="Nakamura Y."/>
            <person name="Ichinomiya M."/>
            <person name="Sato N."/>
            <person name="Blanc-Mathieu R."/>
            <person name="Endo H."/>
            <person name="Kuwata A."/>
            <person name="Ogata H."/>
        </authorList>
    </citation>
    <scope>NUCLEOTIDE SEQUENCE [LARGE SCALE GENOMIC DNA]</scope>
</reference>